<comment type="caution">
    <text evidence="10">The sequence shown here is derived from an EMBL/GenBank/DDBJ whole genome shotgun (WGS) entry which is preliminary data.</text>
</comment>
<dbReference type="PANTHER" id="PTHR23355">
    <property type="entry name" value="RIBONUCLEASE"/>
    <property type="match status" value="1"/>
</dbReference>
<sequence>MAETRAQRRAKLEARKQARAGAESSRAKSRSKTMKRADKGSMKMPSRDALLSFIRENPDLATKRDIAKAFNLKGDDRVALKHFLKELEADGIFQKRGKRFAEPNALNGTTVLEIISRDKDGGLVAKPQDWDEDMQGERPHVHITTPRNPRAKVIIPGVGETVLARVGRNGDGEYSARVIKRLERPKSATLGIVRKIDDGSWRLIPIERKENELDIQPNNLGDAQDGDLVEISVVKTGRYGLASARVLNVIGSLSSEKAVSMIAIHAQGIPHIFPDAVLNEAEAAQQPTIKAPREDWRDVPLITIDPADAKDHDDAVYAQADPDNKGGFILYVAIADVAYFVRPGSKMDREALKRGNSVYFPDRVVPMLPERISNDLCSLRGGVDRPALAVKMWFDANGEKTKHSFHRIMMMSHAKLSYQQAQAAIDGATDDDTAPIMDDILKPLWDCYACMKIGRNRRGPLELDLPERKIKLKEDGTVDKVIVPARLDAHKLIEECMIQANVAAAETLEKNEQMLVYRTHDAPSLSKQESLREFLKTLDIPLAQGAALKPQAFNGILERVKDTDHADLVNSVVLRSQSQAEYTPENYGHFGLNLRRYAHFTSPIRRYADLIVHRALIEALSLGDGKDGLPELELDDLREIASSISQSERRAVQAERSTIDRLIAQHLEDRIGDSFDGRVAGMTSSGLFVTLNVTGADGFVPISKLGDDYYHFDETAQAMIGEKSGLGYRLGDSVEVKVVEVQPMAGAMRFEMMSEPRDLGMRTRSFHKARRRKSAGKPFGKRSKRGKR</sequence>
<feature type="domain" description="S1 motif" evidence="9">
    <location>
        <begin position="672"/>
        <end position="753"/>
    </location>
</feature>
<dbReference type="AlphaFoldDB" id="A0A0M9GNJ0"/>
<name>A0A0M9GNJ0_9HYPH</name>
<dbReference type="Pfam" id="PF17876">
    <property type="entry name" value="CSD2"/>
    <property type="match status" value="1"/>
</dbReference>
<dbReference type="InterPro" id="IPR001900">
    <property type="entry name" value="RNase_II/R"/>
</dbReference>
<feature type="region of interest" description="Disordered" evidence="8">
    <location>
        <begin position="759"/>
        <end position="788"/>
    </location>
</feature>
<organism evidence="10 11">
    <name type="scientific">Ahrensia marina</name>
    <dbReference type="NCBI Taxonomy" id="1514904"/>
    <lineage>
        <taxon>Bacteria</taxon>
        <taxon>Pseudomonadati</taxon>
        <taxon>Pseudomonadota</taxon>
        <taxon>Alphaproteobacteria</taxon>
        <taxon>Hyphomicrobiales</taxon>
        <taxon>Ahrensiaceae</taxon>
        <taxon>Ahrensia</taxon>
    </lineage>
</organism>
<keyword evidence="3 7" id="KW-0540">Nuclease</keyword>
<dbReference type="InterPro" id="IPR050180">
    <property type="entry name" value="RNR_Ribonuclease"/>
</dbReference>
<evidence type="ECO:0000256" key="6">
    <source>
        <dbReference type="ARBA" id="ARBA00022884"/>
    </source>
</evidence>
<comment type="catalytic activity">
    <reaction evidence="1 7">
        <text>Exonucleolytic cleavage in the 3'- to 5'-direction to yield nucleoside 5'-phosphates.</text>
        <dbReference type="EC" id="3.1.13.1"/>
    </reaction>
</comment>
<dbReference type="NCBIfam" id="TIGR02063">
    <property type="entry name" value="RNase_R"/>
    <property type="match status" value="1"/>
</dbReference>
<evidence type="ECO:0000256" key="7">
    <source>
        <dbReference type="HAMAP-Rule" id="MF_01895"/>
    </source>
</evidence>
<dbReference type="PANTHER" id="PTHR23355:SF9">
    <property type="entry name" value="DIS3-LIKE EXONUCLEASE 2"/>
    <property type="match status" value="1"/>
</dbReference>
<dbReference type="GO" id="GO:0006402">
    <property type="term" value="P:mRNA catabolic process"/>
    <property type="evidence" value="ECO:0007669"/>
    <property type="project" value="TreeGrafter"/>
</dbReference>
<dbReference type="InterPro" id="IPR011805">
    <property type="entry name" value="RNase_R"/>
</dbReference>
<dbReference type="InterPro" id="IPR012340">
    <property type="entry name" value="NA-bd_OB-fold"/>
</dbReference>
<dbReference type="PATRIC" id="fig|1514904.3.peg.3484"/>
<dbReference type="NCBIfam" id="TIGR00358">
    <property type="entry name" value="3_prime_RNase"/>
    <property type="match status" value="1"/>
</dbReference>
<comment type="function">
    <text evidence="7">3'-5' exoribonuclease that releases 5'-nucleoside monophosphates and is involved in maturation of structured RNAs.</text>
</comment>
<feature type="region of interest" description="Disordered" evidence="8">
    <location>
        <begin position="1"/>
        <end position="44"/>
    </location>
</feature>
<proteinExistence type="inferred from homology"/>
<dbReference type="OrthoDB" id="9764149at2"/>
<dbReference type="SMART" id="SM00316">
    <property type="entry name" value="S1"/>
    <property type="match status" value="1"/>
</dbReference>
<dbReference type="SMART" id="SM00955">
    <property type="entry name" value="RNB"/>
    <property type="match status" value="1"/>
</dbReference>
<evidence type="ECO:0000256" key="4">
    <source>
        <dbReference type="ARBA" id="ARBA00022801"/>
    </source>
</evidence>
<dbReference type="Gene3D" id="2.40.50.140">
    <property type="entry name" value="Nucleic acid-binding proteins"/>
    <property type="match status" value="1"/>
</dbReference>
<dbReference type="EMBL" id="JXMU01000009">
    <property type="protein sequence ID" value="KPB01656.1"/>
    <property type="molecule type" value="Genomic_DNA"/>
</dbReference>
<keyword evidence="2 7" id="KW-0963">Cytoplasm</keyword>
<dbReference type="PROSITE" id="PS01175">
    <property type="entry name" value="RIBONUCLEASE_II"/>
    <property type="match status" value="1"/>
</dbReference>
<dbReference type="GO" id="GO:0003723">
    <property type="term" value="F:RNA binding"/>
    <property type="evidence" value="ECO:0007669"/>
    <property type="project" value="UniProtKB-UniRule"/>
</dbReference>
<keyword evidence="4 7" id="KW-0378">Hydrolase</keyword>
<evidence type="ECO:0000313" key="11">
    <source>
        <dbReference type="Proteomes" id="UP000038011"/>
    </source>
</evidence>
<comment type="subcellular location">
    <subcellularLocation>
        <location evidence="7">Cytoplasm</location>
    </subcellularLocation>
</comment>
<dbReference type="SUPFAM" id="SSF50249">
    <property type="entry name" value="Nucleic acid-binding proteins"/>
    <property type="match status" value="2"/>
</dbReference>
<dbReference type="InterPro" id="IPR040476">
    <property type="entry name" value="CSD2"/>
</dbReference>
<evidence type="ECO:0000256" key="5">
    <source>
        <dbReference type="ARBA" id="ARBA00022839"/>
    </source>
</evidence>
<evidence type="ECO:0000256" key="2">
    <source>
        <dbReference type="ARBA" id="ARBA00022490"/>
    </source>
</evidence>
<evidence type="ECO:0000256" key="1">
    <source>
        <dbReference type="ARBA" id="ARBA00001849"/>
    </source>
</evidence>
<dbReference type="GO" id="GO:0008859">
    <property type="term" value="F:exoribonuclease II activity"/>
    <property type="evidence" value="ECO:0007669"/>
    <property type="project" value="UniProtKB-UniRule"/>
</dbReference>
<dbReference type="InterPro" id="IPR004476">
    <property type="entry name" value="RNase_II/RNase_R"/>
</dbReference>
<evidence type="ECO:0000256" key="3">
    <source>
        <dbReference type="ARBA" id="ARBA00022722"/>
    </source>
</evidence>
<dbReference type="STRING" id="1514904.SU32_07235"/>
<comment type="similarity">
    <text evidence="7">Belongs to the RNR ribonuclease family. RNase R subfamily.</text>
</comment>
<evidence type="ECO:0000313" key="10">
    <source>
        <dbReference type="EMBL" id="KPB01656.1"/>
    </source>
</evidence>
<dbReference type="InterPro" id="IPR022966">
    <property type="entry name" value="RNase_II/R_CS"/>
</dbReference>
<keyword evidence="11" id="KW-1185">Reference proteome</keyword>
<evidence type="ECO:0000259" key="9">
    <source>
        <dbReference type="PROSITE" id="PS50126"/>
    </source>
</evidence>
<protein>
    <recommendedName>
        <fullName evidence="7">Ribonuclease R</fullName>
        <shortName evidence="7">RNase R</shortName>
        <ecNumber evidence="7">3.1.13.1</ecNumber>
    </recommendedName>
</protein>
<keyword evidence="5 7" id="KW-0269">Exonuclease</keyword>
<dbReference type="EC" id="3.1.13.1" evidence="7"/>
<dbReference type="Pfam" id="PF00773">
    <property type="entry name" value="RNB"/>
    <property type="match status" value="1"/>
</dbReference>
<keyword evidence="6 7" id="KW-0694">RNA-binding</keyword>
<accession>A0A0M9GNJ0</accession>
<dbReference type="HAMAP" id="MF_01895">
    <property type="entry name" value="RNase_R"/>
    <property type="match status" value="1"/>
</dbReference>
<dbReference type="InterPro" id="IPR003029">
    <property type="entry name" value="S1_domain"/>
</dbReference>
<reference evidence="10 11" key="1">
    <citation type="submission" date="2015-01" db="EMBL/GenBank/DDBJ databases">
        <title>Ahrensia donghaiensis sp. nov., a novel dimethylsulphoniopropionate-cleavage bacterium isolated from seawater and emended descriptions of the genus Ahrensia and Ahrensia kielensis.</title>
        <authorList>
            <person name="Liu J."/>
        </authorList>
    </citation>
    <scope>NUCLEOTIDE SEQUENCE [LARGE SCALE GENOMIC DNA]</scope>
    <source>
        <strain evidence="10 11">LZD062</strain>
    </source>
</reference>
<feature type="compositionally biased region" description="Basic residues" evidence="8">
    <location>
        <begin position="764"/>
        <end position="788"/>
    </location>
</feature>
<dbReference type="Pfam" id="PF00575">
    <property type="entry name" value="S1"/>
    <property type="match status" value="1"/>
</dbReference>
<dbReference type="Proteomes" id="UP000038011">
    <property type="component" value="Unassembled WGS sequence"/>
</dbReference>
<evidence type="ECO:0000256" key="8">
    <source>
        <dbReference type="SAM" id="MobiDB-lite"/>
    </source>
</evidence>
<dbReference type="GO" id="GO:0005829">
    <property type="term" value="C:cytosol"/>
    <property type="evidence" value="ECO:0007669"/>
    <property type="project" value="TreeGrafter"/>
</dbReference>
<dbReference type="PROSITE" id="PS50126">
    <property type="entry name" value="S1"/>
    <property type="match status" value="1"/>
</dbReference>
<gene>
    <name evidence="7" type="primary">rnr</name>
    <name evidence="10" type="ORF">SU32_07235</name>
</gene>
<dbReference type="CDD" id="cd04471">
    <property type="entry name" value="S1_RNase_R"/>
    <property type="match status" value="1"/>
</dbReference>